<protein>
    <submittedName>
        <fullName evidence="3">Putative integral membrane protein</fullName>
    </submittedName>
</protein>
<feature type="transmembrane region" description="Helical" evidence="2">
    <location>
        <begin position="104"/>
        <end position="122"/>
    </location>
</feature>
<dbReference type="Proteomes" id="UP000002456">
    <property type="component" value="Chromosome"/>
</dbReference>
<feature type="region of interest" description="Disordered" evidence="1">
    <location>
        <begin position="1"/>
        <end position="67"/>
    </location>
</feature>
<proteinExistence type="predicted"/>
<sequence length="259" mass="29054">MALFKKKETESKQDVAQAPAEPTVGKGRPTPKRKDAEARNLRPLVPENTKEQRKLAKQKLRERENREYEAMRTGDLNNMPKAERLPWRIYTRDYIDARFNIGEYFIPVALVMLVASVIFTVIFPSPLVSIIIMTLLYLYLFAIVIDEVVMWRSSRNCSSPSTASSRWHAACAPDPMRGAVPSSSAAGACPNHAMPSAGISRSSRTLSETYKEGNAMRSPPSLRPALHMPTESVFQRDPPKHLLHSCGMRAGRVICMQRA</sequence>
<reference evidence="3 4" key="1">
    <citation type="journal article" date="2009" name="J. Bacteriol.">
        <title>Genome sequence of the probiotic bacterium Bifidobacterium animalis subsp. lactis AD011.</title>
        <authorList>
            <person name="Kim J.F."/>
            <person name="Jeong H."/>
            <person name="Yu D.S."/>
            <person name="Choi S.-H."/>
            <person name="Hur C.-G."/>
            <person name="Park M.-S."/>
            <person name="Yoon S.H."/>
            <person name="Kim D.-W."/>
            <person name="Ji G.E."/>
            <person name="Park H.-S."/>
            <person name="Oh T.K."/>
        </authorList>
    </citation>
    <scope>NUCLEOTIDE SEQUENCE [LARGE SCALE GENOMIC DNA]</scope>
    <source>
        <strain evidence="3 4">AD011</strain>
    </source>
</reference>
<evidence type="ECO:0000256" key="1">
    <source>
        <dbReference type="SAM" id="MobiDB-lite"/>
    </source>
</evidence>
<keyword evidence="2" id="KW-1133">Transmembrane helix</keyword>
<keyword evidence="2" id="KW-0812">Transmembrane</keyword>
<gene>
    <name evidence="3" type="ordered locus">BLA_1229</name>
</gene>
<dbReference type="AlphaFoldDB" id="B8DU38"/>
<keyword evidence="4" id="KW-1185">Reference proteome</keyword>
<dbReference type="HOGENOM" id="CLU_1072250_0_0_11"/>
<feature type="compositionally biased region" description="Basic and acidic residues" evidence="1">
    <location>
        <begin position="48"/>
        <end position="67"/>
    </location>
</feature>
<feature type="compositionally biased region" description="Basic and acidic residues" evidence="1">
    <location>
        <begin position="1"/>
        <end position="13"/>
    </location>
</feature>
<evidence type="ECO:0000256" key="2">
    <source>
        <dbReference type="SAM" id="Phobius"/>
    </source>
</evidence>
<organism evidence="3 4">
    <name type="scientific">Bifidobacterium animalis subsp. lactis (strain AD011)</name>
    <dbReference type="NCBI Taxonomy" id="442563"/>
    <lineage>
        <taxon>Bacteria</taxon>
        <taxon>Bacillati</taxon>
        <taxon>Actinomycetota</taxon>
        <taxon>Actinomycetes</taxon>
        <taxon>Bifidobacteriales</taxon>
        <taxon>Bifidobacteriaceae</taxon>
        <taxon>Bifidobacterium</taxon>
    </lineage>
</organism>
<keyword evidence="2" id="KW-0472">Membrane</keyword>
<evidence type="ECO:0000313" key="3">
    <source>
        <dbReference type="EMBL" id="ACL29517.1"/>
    </source>
</evidence>
<dbReference type="KEGG" id="bla:BLA_1229"/>
<evidence type="ECO:0000313" key="4">
    <source>
        <dbReference type="Proteomes" id="UP000002456"/>
    </source>
</evidence>
<feature type="transmembrane region" description="Helical" evidence="2">
    <location>
        <begin position="128"/>
        <end position="145"/>
    </location>
</feature>
<dbReference type="Pfam" id="PF11241">
    <property type="entry name" value="DUF3043"/>
    <property type="match status" value="1"/>
</dbReference>
<dbReference type="EMBL" id="CP001213">
    <property type="protein sequence ID" value="ACL29517.1"/>
    <property type="molecule type" value="Genomic_DNA"/>
</dbReference>
<accession>B8DU38</accession>
<dbReference type="InterPro" id="IPR021403">
    <property type="entry name" value="DUF3043"/>
</dbReference>
<name>B8DU38_BIFA0</name>
<dbReference type="STRING" id="442563.BLA_1229"/>